<dbReference type="EMBL" id="LDEV01003136">
    <property type="protein sequence ID" value="KLJ06376.1"/>
    <property type="molecule type" value="Genomic_DNA"/>
</dbReference>
<protein>
    <submittedName>
        <fullName evidence="1">Uncharacterized protein</fullName>
    </submittedName>
</protein>
<sequence>MSLPNFRPEHRLFRHVSFELNIYTPNISIIPWAPSERWSFLYPGISAPAAQIHTYQRSSTVLFI</sequence>
<accession>A0A0H1BAZ6</accession>
<dbReference type="AlphaFoldDB" id="A0A0H1BAZ6"/>
<name>A0A0H1BAZ6_9EURO</name>
<keyword evidence="2" id="KW-1185">Reference proteome</keyword>
<comment type="caution">
    <text evidence="1">The sequence shown here is derived from an EMBL/GenBank/DDBJ whole genome shotgun (WGS) entry which is preliminary data.</text>
</comment>
<organism evidence="1 2">
    <name type="scientific">Blastomyces silverae</name>
    <dbReference type="NCBI Taxonomy" id="2060906"/>
    <lineage>
        <taxon>Eukaryota</taxon>
        <taxon>Fungi</taxon>
        <taxon>Dikarya</taxon>
        <taxon>Ascomycota</taxon>
        <taxon>Pezizomycotina</taxon>
        <taxon>Eurotiomycetes</taxon>
        <taxon>Eurotiomycetidae</taxon>
        <taxon>Onygenales</taxon>
        <taxon>Ajellomycetaceae</taxon>
        <taxon>Blastomyces</taxon>
    </lineage>
</organism>
<proteinExistence type="predicted"/>
<gene>
    <name evidence="1" type="ORF">EMPG_10205</name>
</gene>
<evidence type="ECO:0000313" key="2">
    <source>
        <dbReference type="Proteomes" id="UP000053573"/>
    </source>
</evidence>
<dbReference type="Proteomes" id="UP000053573">
    <property type="component" value="Unassembled WGS sequence"/>
</dbReference>
<reference evidence="2" key="1">
    <citation type="journal article" date="2015" name="PLoS Genet.">
        <title>The dynamic genome and transcriptome of the human fungal pathogen Blastomyces and close relative Emmonsia.</title>
        <authorList>
            <person name="Munoz J.F."/>
            <person name="Gauthier G.M."/>
            <person name="Desjardins C.A."/>
            <person name="Gallo J.E."/>
            <person name="Holder J."/>
            <person name="Sullivan T.D."/>
            <person name="Marty A.J."/>
            <person name="Carmen J.C."/>
            <person name="Chen Z."/>
            <person name="Ding L."/>
            <person name="Gujja S."/>
            <person name="Magrini V."/>
            <person name="Misas E."/>
            <person name="Mitreva M."/>
            <person name="Priest M."/>
            <person name="Saif S."/>
            <person name="Whiston E.A."/>
            <person name="Young S."/>
            <person name="Zeng Q."/>
            <person name="Goldman W.E."/>
            <person name="Mardis E.R."/>
            <person name="Taylor J.W."/>
            <person name="McEwen J.G."/>
            <person name="Clay O.K."/>
            <person name="Klein B.S."/>
            <person name="Cuomo C.A."/>
        </authorList>
    </citation>
    <scope>NUCLEOTIDE SEQUENCE [LARGE SCALE GENOMIC DNA]</scope>
    <source>
        <strain evidence="2">UAMH 139</strain>
    </source>
</reference>
<evidence type="ECO:0000313" key="1">
    <source>
        <dbReference type="EMBL" id="KLJ06376.1"/>
    </source>
</evidence>